<dbReference type="AlphaFoldDB" id="A0AAN6NBX8"/>
<sequence>MKHFQAALLSALALTQAVLAEFSYTIEATHNGVPIPQDQIKLEAHEPTTDILNRTWAPSPPSSKPPSRTGKRSNPVSISANWCGAVKHTNSSNQIKIVHGYFQHPTCSLRSGVTSYPQYAAPWVGIDGDTWTSAILQSGTVCTVSSAGAVSNSAWFQWFPSAAVTISSMPVNAGDWFEVTVNTTSNTAGKVTITNVSQGVTYTATLTGGATLGRLDADWVLEDPVSSSGQVPFASFTETWFESAYATTTSGASLGIDGATMYQIGSSGTCQSAEYDNADLYVWSN</sequence>
<feature type="signal peptide" evidence="3">
    <location>
        <begin position="1"/>
        <end position="20"/>
    </location>
</feature>
<dbReference type="InterPro" id="IPR013320">
    <property type="entry name" value="ConA-like_dom_sf"/>
</dbReference>
<dbReference type="Gene3D" id="2.60.120.700">
    <property type="entry name" value="Peptidase G1"/>
    <property type="match status" value="1"/>
</dbReference>
<dbReference type="PANTHER" id="PTHR37536:SF1">
    <property type="entry name" value="ASPERGILLOPEPSIN, PUTAITVE (AFU_ORTHOLOGUE AFUA_7G01200)"/>
    <property type="match status" value="1"/>
</dbReference>
<dbReference type="SUPFAM" id="SSF49899">
    <property type="entry name" value="Concanavalin A-like lectins/glucanases"/>
    <property type="match status" value="1"/>
</dbReference>
<organism evidence="4 5">
    <name type="scientific">Diplogelasinospora grovesii</name>
    <dbReference type="NCBI Taxonomy" id="303347"/>
    <lineage>
        <taxon>Eukaryota</taxon>
        <taxon>Fungi</taxon>
        <taxon>Dikarya</taxon>
        <taxon>Ascomycota</taxon>
        <taxon>Pezizomycotina</taxon>
        <taxon>Sordariomycetes</taxon>
        <taxon>Sordariomycetidae</taxon>
        <taxon>Sordariales</taxon>
        <taxon>Diplogelasinosporaceae</taxon>
        <taxon>Diplogelasinospora</taxon>
    </lineage>
</organism>
<accession>A0AAN6NBX8</accession>
<proteinExistence type="predicted"/>
<keyword evidence="5" id="KW-1185">Reference proteome</keyword>
<evidence type="ECO:0000256" key="1">
    <source>
        <dbReference type="PIRSR" id="PIRSR600250-50"/>
    </source>
</evidence>
<dbReference type="GO" id="GO:0006508">
    <property type="term" value="P:proteolysis"/>
    <property type="evidence" value="ECO:0007669"/>
    <property type="project" value="InterPro"/>
</dbReference>
<feature type="region of interest" description="Disordered" evidence="2">
    <location>
        <begin position="52"/>
        <end position="74"/>
    </location>
</feature>
<dbReference type="InterPro" id="IPR000250">
    <property type="entry name" value="Peptidase_G1"/>
</dbReference>
<protein>
    <submittedName>
        <fullName evidence="4">Concanavalin A-like lectin/glucanase domain-containing protein</fullName>
    </submittedName>
</protein>
<dbReference type="Proteomes" id="UP001303473">
    <property type="component" value="Unassembled WGS sequence"/>
</dbReference>
<dbReference type="EMBL" id="MU853772">
    <property type="protein sequence ID" value="KAK3942630.1"/>
    <property type="molecule type" value="Genomic_DNA"/>
</dbReference>
<gene>
    <name evidence="4" type="ORF">QBC46DRAFT_379567</name>
</gene>
<dbReference type="GO" id="GO:0070007">
    <property type="term" value="F:glutamic-type endopeptidase activity"/>
    <property type="evidence" value="ECO:0007669"/>
    <property type="project" value="InterPro"/>
</dbReference>
<evidence type="ECO:0000313" key="4">
    <source>
        <dbReference type="EMBL" id="KAK3942630.1"/>
    </source>
</evidence>
<dbReference type="CDD" id="cd13426">
    <property type="entry name" value="Peptidase_G1"/>
    <property type="match status" value="1"/>
</dbReference>
<evidence type="ECO:0000256" key="3">
    <source>
        <dbReference type="SAM" id="SignalP"/>
    </source>
</evidence>
<evidence type="ECO:0000313" key="5">
    <source>
        <dbReference type="Proteomes" id="UP001303473"/>
    </source>
</evidence>
<feature type="chain" id="PRO_5042830414" evidence="3">
    <location>
        <begin position="21"/>
        <end position="285"/>
    </location>
</feature>
<dbReference type="InterPro" id="IPR038656">
    <property type="entry name" value="Peptidase_G1_sf"/>
</dbReference>
<evidence type="ECO:0000256" key="2">
    <source>
        <dbReference type="SAM" id="MobiDB-lite"/>
    </source>
</evidence>
<dbReference type="PANTHER" id="PTHR37536">
    <property type="entry name" value="PUTATIVE (AFU_ORTHOLOGUE AFUA_3G02970)-RELATED"/>
    <property type="match status" value="1"/>
</dbReference>
<keyword evidence="3" id="KW-0732">Signal</keyword>
<dbReference type="Pfam" id="PF01828">
    <property type="entry name" value="Peptidase_A4"/>
    <property type="match status" value="1"/>
</dbReference>
<reference evidence="5" key="1">
    <citation type="journal article" date="2023" name="Mol. Phylogenet. Evol.">
        <title>Genome-scale phylogeny and comparative genomics of the fungal order Sordariales.</title>
        <authorList>
            <person name="Hensen N."/>
            <person name="Bonometti L."/>
            <person name="Westerberg I."/>
            <person name="Brannstrom I.O."/>
            <person name="Guillou S."/>
            <person name="Cros-Aarteil S."/>
            <person name="Calhoun S."/>
            <person name="Haridas S."/>
            <person name="Kuo A."/>
            <person name="Mondo S."/>
            <person name="Pangilinan J."/>
            <person name="Riley R."/>
            <person name="LaButti K."/>
            <person name="Andreopoulos B."/>
            <person name="Lipzen A."/>
            <person name="Chen C."/>
            <person name="Yan M."/>
            <person name="Daum C."/>
            <person name="Ng V."/>
            <person name="Clum A."/>
            <person name="Steindorff A."/>
            <person name="Ohm R.A."/>
            <person name="Martin F."/>
            <person name="Silar P."/>
            <person name="Natvig D.O."/>
            <person name="Lalanne C."/>
            <person name="Gautier V."/>
            <person name="Ament-Velasquez S.L."/>
            <person name="Kruys A."/>
            <person name="Hutchinson M.I."/>
            <person name="Powell A.J."/>
            <person name="Barry K."/>
            <person name="Miller A.N."/>
            <person name="Grigoriev I.V."/>
            <person name="Debuchy R."/>
            <person name="Gladieux P."/>
            <person name="Hiltunen Thoren M."/>
            <person name="Johannesson H."/>
        </authorList>
    </citation>
    <scope>NUCLEOTIDE SEQUENCE [LARGE SCALE GENOMIC DNA]</scope>
    <source>
        <strain evidence="5">CBS 340.73</strain>
    </source>
</reference>
<name>A0AAN6NBX8_9PEZI</name>
<comment type="caution">
    <text evidence="4">The sequence shown here is derived from an EMBL/GenBank/DDBJ whole genome shotgun (WGS) entry which is preliminary data.</text>
</comment>
<feature type="active site" description="Proton acceptor" evidence="1">
    <location>
        <position position="222"/>
    </location>
</feature>
<dbReference type="PRINTS" id="PR00977">
    <property type="entry name" value="SCYTLDPTASE"/>
</dbReference>